<evidence type="ECO:0000256" key="1">
    <source>
        <dbReference type="ARBA" id="ARBA00022741"/>
    </source>
</evidence>
<evidence type="ECO:0000313" key="4">
    <source>
        <dbReference type="EMBL" id="TWJ08344.1"/>
    </source>
</evidence>
<organism evidence="4 5">
    <name type="scientific">Stackebrandtia albiflava</name>
    <dbReference type="NCBI Taxonomy" id="406432"/>
    <lineage>
        <taxon>Bacteria</taxon>
        <taxon>Bacillati</taxon>
        <taxon>Actinomycetota</taxon>
        <taxon>Actinomycetes</taxon>
        <taxon>Glycomycetales</taxon>
        <taxon>Glycomycetaceae</taxon>
        <taxon>Stackebrandtia</taxon>
    </lineage>
</organism>
<keyword evidence="2" id="KW-0067">ATP-binding</keyword>
<dbReference type="GO" id="GO:0016887">
    <property type="term" value="F:ATP hydrolysis activity"/>
    <property type="evidence" value="ECO:0007669"/>
    <property type="project" value="TreeGrafter"/>
</dbReference>
<keyword evidence="5" id="KW-1185">Reference proteome</keyword>
<dbReference type="AlphaFoldDB" id="A0A562URV6"/>
<dbReference type="GO" id="GO:0051782">
    <property type="term" value="P:negative regulation of cell division"/>
    <property type="evidence" value="ECO:0007669"/>
    <property type="project" value="TreeGrafter"/>
</dbReference>
<comment type="caution">
    <text evidence="4">The sequence shown here is derived from an EMBL/GenBank/DDBJ whole genome shotgun (WGS) entry which is preliminary data.</text>
</comment>
<dbReference type="RefSeq" id="WP_147142878.1">
    <property type="nucleotide sequence ID" value="NZ_BAABIJ010000004.1"/>
</dbReference>
<dbReference type="OrthoDB" id="4561190at2"/>
<sequence length="305" mass="33474">MLVFATSDKGGTGRSVTSCNLAYQAALHGRNVCYLDFDFGSPTAGTIFNIDDVSQGTPHGGLHAYLRGLCEAPHRVNVWLDSEREAIRRRPDEAGELVLCPGDVGGGEFEGDPQVVSRCADLFLAQEAEFDLTFVDLSAGRSYATQIALQVLAMPALEPVAARWLVFHRWTRQHLLAADGLVNGERGLIKTGTSLGHDEQRLRDMIRFVRTAVVDPDSRSLAGLTAPQVAWLHECNDELHEMAGRLGAGRTGSIGRIPHDPVLQWREQILTNADTRTRKTANLATVRAFVDLTEKLTPEYSWVSL</sequence>
<evidence type="ECO:0000313" key="5">
    <source>
        <dbReference type="Proteomes" id="UP000321617"/>
    </source>
</evidence>
<dbReference type="PANTHER" id="PTHR43384">
    <property type="entry name" value="SEPTUM SITE-DETERMINING PROTEIN MIND HOMOLOG, CHLOROPLASTIC-RELATED"/>
    <property type="match status" value="1"/>
</dbReference>
<dbReference type="NCBIfam" id="NF040564">
    <property type="entry name" value="SCO2523_fam"/>
    <property type="match status" value="1"/>
</dbReference>
<name>A0A562URV6_9ACTN</name>
<dbReference type="GO" id="GO:0009898">
    <property type="term" value="C:cytoplasmic side of plasma membrane"/>
    <property type="evidence" value="ECO:0007669"/>
    <property type="project" value="TreeGrafter"/>
</dbReference>
<dbReference type="GO" id="GO:0005829">
    <property type="term" value="C:cytosol"/>
    <property type="evidence" value="ECO:0007669"/>
    <property type="project" value="TreeGrafter"/>
</dbReference>
<dbReference type="PANTHER" id="PTHR43384:SF6">
    <property type="entry name" value="SEPTUM SITE-DETERMINING PROTEIN MIND HOMOLOG, CHLOROPLASTIC"/>
    <property type="match status" value="1"/>
</dbReference>
<dbReference type="InterPro" id="IPR050625">
    <property type="entry name" value="ParA/MinD_ATPase"/>
</dbReference>
<dbReference type="EMBL" id="VLLL01000008">
    <property type="protein sequence ID" value="TWJ08344.1"/>
    <property type="molecule type" value="Genomic_DNA"/>
</dbReference>
<keyword evidence="1" id="KW-0547">Nucleotide-binding</keyword>
<accession>A0A562URV6</accession>
<protein>
    <submittedName>
        <fullName evidence="4">CobQ/CobB/MinD/ParA family nucleotide binding protein</fullName>
    </submittedName>
</protein>
<reference evidence="4 5" key="1">
    <citation type="journal article" date="2013" name="Stand. Genomic Sci.">
        <title>Genomic Encyclopedia of Type Strains, Phase I: The one thousand microbial genomes (KMG-I) project.</title>
        <authorList>
            <person name="Kyrpides N.C."/>
            <person name="Woyke T."/>
            <person name="Eisen J.A."/>
            <person name="Garrity G."/>
            <person name="Lilburn T.G."/>
            <person name="Beck B.J."/>
            <person name="Whitman W.B."/>
            <person name="Hugenholtz P."/>
            <person name="Klenk H.P."/>
        </authorList>
    </citation>
    <scope>NUCLEOTIDE SEQUENCE [LARGE SCALE GENOMIC DNA]</scope>
    <source>
        <strain evidence="4 5">DSM 45044</strain>
    </source>
</reference>
<proteinExistence type="predicted"/>
<dbReference type="GO" id="GO:0005524">
    <property type="term" value="F:ATP binding"/>
    <property type="evidence" value="ECO:0007669"/>
    <property type="project" value="UniProtKB-KW"/>
</dbReference>
<dbReference type="Proteomes" id="UP000321617">
    <property type="component" value="Unassembled WGS sequence"/>
</dbReference>
<dbReference type="InterPro" id="IPR002586">
    <property type="entry name" value="CobQ/CobB/MinD/ParA_Nub-bd_dom"/>
</dbReference>
<dbReference type="InterPro" id="IPR027417">
    <property type="entry name" value="P-loop_NTPase"/>
</dbReference>
<dbReference type="SUPFAM" id="SSF52540">
    <property type="entry name" value="P-loop containing nucleoside triphosphate hydrolases"/>
    <property type="match status" value="1"/>
</dbReference>
<dbReference type="Pfam" id="PF01656">
    <property type="entry name" value="CbiA"/>
    <property type="match status" value="1"/>
</dbReference>
<evidence type="ECO:0000259" key="3">
    <source>
        <dbReference type="Pfam" id="PF01656"/>
    </source>
</evidence>
<dbReference type="Gene3D" id="3.40.50.300">
    <property type="entry name" value="P-loop containing nucleotide triphosphate hydrolases"/>
    <property type="match status" value="1"/>
</dbReference>
<evidence type="ECO:0000256" key="2">
    <source>
        <dbReference type="ARBA" id="ARBA00022840"/>
    </source>
</evidence>
<gene>
    <name evidence="4" type="ORF">LX16_4572</name>
</gene>
<feature type="domain" description="CobQ/CobB/MinD/ParA nucleotide binding" evidence="3">
    <location>
        <begin position="4"/>
        <end position="184"/>
    </location>
</feature>